<dbReference type="RefSeq" id="WP_070064815.1">
    <property type="nucleotide sequence ID" value="NZ_MJMG01000001.1"/>
</dbReference>
<gene>
    <name evidence="1" type="ORF">BIY23_01675</name>
</gene>
<name>A0A1E7QLF1_WOLPI</name>
<keyword evidence="2" id="KW-1185">Reference proteome</keyword>
<accession>A0A1E7QLF1</accession>
<dbReference type="AlphaFoldDB" id="A0A1E7QLF1"/>
<organism evidence="1 2">
    <name type="scientific">Wolbachia pipientis</name>
    <dbReference type="NCBI Taxonomy" id="955"/>
    <lineage>
        <taxon>Bacteria</taxon>
        <taxon>Pseudomonadati</taxon>
        <taxon>Pseudomonadota</taxon>
        <taxon>Alphaproteobacteria</taxon>
        <taxon>Rickettsiales</taxon>
        <taxon>Anaplasmataceae</taxon>
        <taxon>Wolbachieae</taxon>
        <taxon>Wolbachia</taxon>
    </lineage>
</organism>
<evidence type="ECO:0000313" key="1">
    <source>
        <dbReference type="EMBL" id="OEY87166.1"/>
    </source>
</evidence>
<dbReference type="EMBL" id="MJMG01000001">
    <property type="protein sequence ID" value="OEY87166.1"/>
    <property type="molecule type" value="Genomic_DNA"/>
</dbReference>
<evidence type="ECO:0000313" key="2">
    <source>
        <dbReference type="Proteomes" id="UP000175679"/>
    </source>
</evidence>
<protein>
    <submittedName>
        <fullName evidence="1">Uncharacterized protein</fullName>
    </submittedName>
</protein>
<sequence>MEVVIKSHVKNIEGTDSYFEQRATNLFEERSYYFNQPVLMFNAVKENKPIIKDIVQGMRSSIEKCGIGLAHNQYHKQNDATNLYAIFIIV</sequence>
<reference evidence="1 2" key="1">
    <citation type="submission" date="2016-09" db="EMBL/GenBank/DDBJ databases">
        <title>Genomic evidence for plant-parasitic nematodes as the earliest Wolbachia hosts.</title>
        <authorList>
            <person name="Brown A.M."/>
            <person name="Wasala S.K."/>
            <person name="Howe D.K."/>
            <person name="Peetz A.B."/>
            <person name="Zasada I.A."/>
            <person name="Denver D.R."/>
        </authorList>
    </citation>
    <scope>NUCLEOTIDE SEQUENCE [LARGE SCALE GENOMIC DNA]</scope>
    <source>
        <strain evidence="2">wPpe</strain>
    </source>
</reference>
<dbReference type="Proteomes" id="UP000175679">
    <property type="component" value="Unassembled WGS sequence"/>
</dbReference>
<proteinExistence type="predicted"/>
<comment type="caution">
    <text evidence="1">The sequence shown here is derived from an EMBL/GenBank/DDBJ whole genome shotgun (WGS) entry which is preliminary data.</text>
</comment>